<keyword evidence="1" id="KW-0732">Signal</keyword>
<evidence type="ECO:0000313" key="2">
    <source>
        <dbReference type="EMBL" id="RNA18438.1"/>
    </source>
</evidence>
<dbReference type="AlphaFoldDB" id="A0A3M7R5B5"/>
<evidence type="ECO:0000256" key="1">
    <source>
        <dbReference type="SAM" id="SignalP"/>
    </source>
</evidence>
<sequence>MHLSLVFVVLIGISVSNAYPEADFAQRDEAMEFLNEKRELDTVKRFFYSGKEQRREVRERYEEKCEGNLLRQALKKPRWCPELDTWPEWRAAEGLSNSQNLKKKLSG</sequence>
<feature type="signal peptide" evidence="1">
    <location>
        <begin position="1"/>
        <end position="18"/>
    </location>
</feature>
<reference evidence="2 3" key="1">
    <citation type="journal article" date="2018" name="Sci. Rep.">
        <title>Genomic signatures of local adaptation to the degree of environmental predictability in rotifers.</title>
        <authorList>
            <person name="Franch-Gras L."/>
            <person name="Hahn C."/>
            <person name="Garcia-Roger E.M."/>
            <person name="Carmona M.J."/>
            <person name="Serra M."/>
            <person name="Gomez A."/>
        </authorList>
    </citation>
    <scope>NUCLEOTIDE SEQUENCE [LARGE SCALE GENOMIC DNA]</scope>
    <source>
        <strain evidence="2">HYR1</strain>
    </source>
</reference>
<feature type="chain" id="PRO_5018185708" evidence="1">
    <location>
        <begin position="19"/>
        <end position="107"/>
    </location>
</feature>
<dbReference type="OrthoDB" id="10398189at2759"/>
<dbReference type="Proteomes" id="UP000276133">
    <property type="component" value="Unassembled WGS sequence"/>
</dbReference>
<comment type="caution">
    <text evidence="2">The sequence shown here is derived from an EMBL/GenBank/DDBJ whole genome shotgun (WGS) entry which is preliminary data.</text>
</comment>
<name>A0A3M7R5B5_BRAPC</name>
<keyword evidence="3" id="KW-1185">Reference proteome</keyword>
<accession>A0A3M7R5B5</accession>
<protein>
    <submittedName>
        <fullName evidence="2">Uncharacterized protein</fullName>
    </submittedName>
</protein>
<evidence type="ECO:0000313" key="3">
    <source>
        <dbReference type="Proteomes" id="UP000276133"/>
    </source>
</evidence>
<dbReference type="EMBL" id="REGN01004241">
    <property type="protein sequence ID" value="RNA18438.1"/>
    <property type="molecule type" value="Genomic_DNA"/>
</dbReference>
<gene>
    <name evidence="2" type="ORF">BpHYR1_034259</name>
</gene>
<proteinExistence type="predicted"/>
<organism evidence="2 3">
    <name type="scientific">Brachionus plicatilis</name>
    <name type="common">Marine rotifer</name>
    <name type="synonym">Brachionus muelleri</name>
    <dbReference type="NCBI Taxonomy" id="10195"/>
    <lineage>
        <taxon>Eukaryota</taxon>
        <taxon>Metazoa</taxon>
        <taxon>Spiralia</taxon>
        <taxon>Gnathifera</taxon>
        <taxon>Rotifera</taxon>
        <taxon>Eurotatoria</taxon>
        <taxon>Monogononta</taxon>
        <taxon>Pseudotrocha</taxon>
        <taxon>Ploima</taxon>
        <taxon>Brachionidae</taxon>
        <taxon>Brachionus</taxon>
    </lineage>
</organism>